<gene>
    <name evidence="4" type="ORF">EDB81DRAFT_900732</name>
</gene>
<evidence type="ECO:0000313" key="4">
    <source>
        <dbReference type="EMBL" id="KAH7141082.1"/>
    </source>
</evidence>
<organism evidence="4 5">
    <name type="scientific">Dactylonectria macrodidyma</name>
    <dbReference type="NCBI Taxonomy" id="307937"/>
    <lineage>
        <taxon>Eukaryota</taxon>
        <taxon>Fungi</taxon>
        <taxon>Dikarya</taxon>
        <taxon>Ascomycota</taxon>
        <taxon>Pezizomycotina</taxon>
        <taxon>Sordariomycetes</taxon>
        <taxon>Hypocreomycetidae</taxon>
        <taxon>Hypocreales</taxon>
        <taxon>Nectriaceae</taxon>
        <taxon>Dactylonectria</taxon>
    </lineage>
</organism>
<dbReference type="OrthoDB" id="5245365at2759"/>
<evidence type="ECO:0000256" key="1">
    <source>
        <dbReference type="SAM" id="MobiDB-lite"/>
    </source>
</evidence>
<accession>A0A9P9EP76</accession>
<proteinExistence type="predicted"/>
<keyword evidence="3" id="KW-0732">Signal</keyword>
<evidence type="ECO:0000256" key="3">
    <source>
        <dbReference type="SAM" id="SignalP"/>
    </source>
</evidence>
<feature type="region of interest" description="Disordered" evidence="1">
    <location>
        <begin position="155"/>
        <end position="174"/>
    </location>
</feature>
<sequence>MRFLVVSSFIFVLLLASPPVSRAAAPATFTIDSEPDYDNQRRCGKACMWEGNYWIGGRLGCDNPAVNDCMCRTNLASAISSYATSCLETLCTVGDPDSDISTFLSLYNSYCAKNGYTLPGAAAFATETEADAVTTIGDSTAPTVTRVTFATVTGSSSESSESSNKATTLSPQTSQKTVDITRTFTVAPTNTADTKKGTSESGLSRSDKIALGVGIGFGLPATIAGIIMCCVQLVRG</sequence>
<keyword evidence="2" id="KW-0812">Transmembrane</keyword>
<comment type="caution">
    <text evidence="4">The sequence shown here is derived from an EMBL/GenBank/DDBJ whole genome shotgun (WGS) entry which is preliminary data.</text>
</comment>
<name>A0A9P9EP76_9HYPO</name>
<feature type="chain" id="PRO_5040422161" description="Extracellular membrane protein CFEM domain-containing protein" evidence="3">
    <location>
        <begin position="24"/>
        <end position="236"/>
    </location>
</feature>
<keyword evidence="2" id="KW-0472">Membrane</keyword>
<feature type="signal peptide" evidence="3">
    <location>
        <begin position="1"/>
        <end position="23"/>
    </location>
</feature>
<dbReference type="EMBL" id="JAGMUV010000011">
    <property type="protein sequence ID" value="KAH7141082.1"/>
    <property type="molecule type" value="Genomic_DNA"/>
</dbReference>
<keyword evidence="2" id="KW-1133">Transmembrane helix</keyword>
<evidence type="ECO:0000313" key="5">
    <source>
        <dbReference type="Proteomes" id="UP000738349"/>
    </source>
</evidence>
<evidence type="ECO:0008006" key="6">
    <source>
        <dbReference type="Google" id="ProtNLM"/>
    </source>
</evidence>
<reference evidence="4" key="1">
    <citation type="journal article" date="2021" name="Nat. Commun.">
        <title>Genetic determinants of endophytism in the Arabidopsis root mycobiome.</title>
        <authorList>
            <person name="Mesny F."/>
            <person name="Miyauchi S."/>
            <person name="Thiergart T."/>
            <person name="Pickel B."/>
            <person name="Atanasova L."/>
            <person name="Karlsson M."/>
            <person name="Huettel B."/>
            <person name="Barry K.W."/>
            <person name="Haridas S."/>
            <person name="Chen C."/>
            <person name="Bauer D."/>
            <person name="Andreopoulos W."/>
            <person name="Pangilinan J."/>
            <person name="LaButti K."/>
            <person name="Riley R."/>
            <person name="Lipzen A."/>
            <person name="Clum A."/>
            <person name="Drula E."/>
            <person name="Henrissat B."/>
            <person name="Kohler A."/>
            <person name="Grigoriev I.V."/>
            <person name="Martin F.M."/>
            <person name="Hacquard S."/>
        </authorList>
    </citation>
    <scope>NUCLEOTIDE SEQUENCE</scope>
    <source>
        <strain evidence="4">MPI-CAGE-AT-0147</strain>
    </source>
</reference>
<evidence type="ECO:0000256" key="2">
    <source>
        <dbReference type="SAM" id="Phobius"/>
    </source>
</evidence>
<feature type="transmembrane region" description="Helical" evidence="2">
    <location>
        <begin position="209"/>
        <end position="234"/>
    </location>
</feature>
<feature type="compositionally biased region" description="Polar residues" evidence="1">
    <location>
        <begin position="164"/>
        <end position="174"/>
    </location>
</feature>
<protein>
    <recommendedName>
        <fullName evidence="6">Extracellular membrane protein CFEM domain-containing protein</fullName>
    </recommendedName>
</protein>
<dbReference type="Proteomes" id="UP000738349">
    <property type="component" value="Unassembled WGS sequence"/>
</dbReference>
<dbReference type="AlphaFoldDB" id="A0A9P9EP76"/>
<keyword evidence="5" id="KW-1185">Reference proteome</keyword>